<organism evidence="8 9">
    <name type="scientific">Parafrankia soli</name>
    <dbReference type="NCBI Taxonomy" id="2599596"/>
    <lineage>
        <taxon>Bacteria</taxon>
        <taxon>Bacillati</taxon>
        <taxon>Actinomycetota</taxon>
        <taxon>Actinomycetes</taxon>
        <taxon>Frankiales</taxon>
        <taxon>Frankiaceae</taxon>
        <taxon>Parafrankia</taxon>
    </lineage>
</organism>
<keyword evidence="6" id="KW-0503">Monooxygenase</keyword>
<dbReference type="Gene3D" id="1.10.630.10">
    <property type="entry name" value="Cytochrome P450"/>
    <property type="match status" value="1"/>
</dbReference>
<dbReference type="AlphaFoldDB" id="A0A1S1Q279"/>
<dbReference type="PANTHER" id="PTHR24291">
    <property type="entry name" value="CYTOCHROME P450 FAMILY 4"/>
    <property type="match status" value="1"/>
</dbReference>
<name>A0A1S1Q279_9ACTN</name>
<dbReference type="PRINTS" id="PR00385">
    <property type="entry name" value="P450"/>
</dbReference>
<keyword evidence="5 7" id="KW-0408">Iron</keyword>
<keyword evidence="9" id="KW-1185">Reference proteome</keyword>
<dbReference type="Proteomes" id="UP000179769">
    <property type="component" value="Unassembled WGS sequence"/>
</dbReference>
<evidence type="ECO:0000256" key="3">
    <source>
        <dbReference type="ARBA" id="ARBA00022723"/>
    </source>
</evidence>
<evidence type="ECO:0008006" key="10">
    <source>
        <dbReference type="Google" id="ProtNLM"/>
    </source>
</evidence>
<proteinExistence type="inferred from homology"/>
<dbReference type="InterPro" id="IPR036396">
    <property type="entry name" value="Cyt_P450_sf"/>
</dbReference>
<dbReference type="EMBL" id="MAXA01000218">
    <property type="protein sequence ID" value="OHV27677.1"/>
    <property type="molecule type" value="Genomic_DNA"/>
</dbReference>
<keyword evidence="2 7" id="KW-0349">Heme</keyword>
<comment type="similarity">
    <text evidence="1">Belongs to the cytochrome P450 family.</text>
</comment>
<evidence type="ECO:0000256" key="4">
    <source>
        <dbReference type="ARBA" id="ARBA00023002"/>
    </source>
</evidence>
<evidence type="ECO:0000256" key="5">
    <source>
        <dbReference type="ARBA" id="ARBA00023004"/>
    </source>
</evidence>
<reference evidence="9" key="1">
    <citation type="submission" date="2016-07" db="EMBL/GenBank/DDBJ databases">
        <title>Frankia sp. NRRL B-16219 Genome sequencing.</title>
        <authorList>
            <person name="Ghodhbane-Gtari F."/>
            <person name="Swanson E."/>
            <person name="Gueddou A."/>
            <person name="Louati M."/>
            <person name="Nouioui I."/>
            <person name="Hezbri K."/>
            <person name="Abebe-Akele F."/>
            <person name="Simpson S."/>
            <person name="Morris K."/>
            <person name="Thomas K."/>
            <person name="Gtari M."/>
            <person name="Tisa L.S."/>
        </authorList>
    </citation>
    <scope>NUCLEOTIDE SEQUENCE [LARGE SCALE GENOMIC DNA]</scope>
    <source>
        <strain evidence="9">NRRL B-16219</strain>
    </source>
</reference>
<evidence type="ECO:0000313" key="9">
    <source>
        <dbReference type="Proteomes" id="UP000179769"/>
    </source>
</evidence>
<dbReference type="GO" id="GO:0016705">
    <property type="term" value="F:oxidoreductase activity, acting on paired donors, with incorporation or reduction of molecular oxygen"/>
    <property type="evidence" value="ECO:0007669"/>
    <property type="project" value="InterPro"/>
</dbReference>
<dbReference type="PRINTS" id="PR00463">
    <property type="entry name" value="EP450I"/>
</dbReference>
<evidence type="ECO:0000256" key="1">
    <source>
        <dbReference type="ARBA" id="ARBA00010617"/>
    </source>
</evidence>
<evidence type="ECO:0000256" key="6">
    <source>
        <dbReference type="ARBA" id="ARBA00023033"/>
    </source>
</evidence>
<gene>
    <name evidence="8" type="ORF">BBK14_19490</name>
</gene>
<dbReference type="InterPro" id="IPR050196">
    <property type="entry name" value="Cytochrome_P450_Monoox"/>
</dbReference>
<comment type="caution">
    <text evidence="8">The sequence shown here is derived from an EMBL/GenBank/DDBJ whole genome shotgun (WGS) entry which is preliminary data.</text>
</comment>
<protein>
    <recommendedName>
        <fullName evidence="10">Cytochrome P450</fullName>
    </recommendedName>
</protein>
<dbReference type="Pfam" id="PF00067">
    <property type="entry name" value="p450"/>
    <property type="match status" value="1"/>
</dbReference>
<dbReference type="InterPro" id="IPR001128">
    <property type="entry name" value="Cyt_P450"/>
</dbReference>
<dbReference type="SUPFAM" id="SSF48264">
    <property type="entry name" value="Cytochrome P450"/>
    <property type="match status" value="1"/>
</dbReference>
<dbReference type="InterPro" id="IPR002401">
    <property type="entry name" value="Cyt_P450_E_grp-I"/>
</dbReference>
<keyword evidence="4" id="KW-0560">Oxidoreductase</keyword>
<dbReference type="GO" id="GO:0020037">
    <property type="term" value="F:heme binding"/>
    <property type="evidence" value="ECO:0007669"/>
    <property type="project" value="InterPro"/>
</dbReference>
<keyword evidence="3 7" id="KW-0479">Metal-binding</keyword>
<comment type="cofactor">
    <cofactor evidence="7">
        <name>heme</name>
        <dbReference type="ChEBI" id="CHEBI:30413"/>
    </cofactor>
</comment>
<accession>A0A1S1Q279</accession>
<evidence type="ECO:0000313" key="8">
    <source>
        <dbReference type="EMBL" id="OHV27677.1"/>
    </source>
</evidence>
<evidence type="ECO:0000256" key="7">
    <source>
        <dbReference type="PIRSR" id="PIRSR602401-1"/>
    </source>
</evidence>
<evidence type="ECO:0000256" key="2">
    <source>
        <dbReference type="ARBA" id="ARBA00022617"/>
    </source>
</evidence>
<dbReference type="GO" id="GO:0004497">
    <property type="term" value="F:monooxygenase activity"/>
    <property type="evidence" value="ECO:0007669"/>
    <property type="project" value="UniProtKB-KW"/>
</dbReference>
<feature type="binding site" description="axial binding residue" evidence="7">
    <location>
        <position position="383"/>
    </location>
    <ligand>
        <name>heme</name>
        <dbReference type="ChEBI" id="CHEBI:30413"/>
    </ligand>
    <ligandPart>
        <name>Fe</name>
        <dbReference type="ChEBI" id="CHEBI:18248"/>
    </ligandPart>
</feature>
<dbReference type="GO" id="GO:0005506">
    <property type="term" value="F:iron ion binding"/>
    <property type="evidence" value="ECO:0007669"/>
    <property type="project" value="InterPro"/>
</dbReference>
<dbReference type="PANTHER" id="PTHR24291:SF50">
    <property type="entry name" value="BIFUNCTIONAL ALBAFLAVENONE MONOOXYGENASE_TERPENE SYNTHASE"/>
    <property type="match status" value="1"/>
</dbReference>
<sequence length="438" mass="49248">MPVLGHLPLLLRSRLDFISAARTAGAVCRVKIGPETAYFVNDHELLVQILLSDADTFVRGVHFKKMRNMFGNGVITTSGDLHRRQRRMMLPSFTQRRLALHLPVMRKIISRFVADIPENTPFDLMGPSMSVGCDIVASTLFGEECPREILDLVREAVPVFGENAGIQAVDVTGLYRHLPTSSNRSFRRLLADLDRYVYSVIDRKLRSEVKDEDLLDVLIGTIDPETGRSFTRTEVRDQTMAILLASTETTANTISWMCYELARHPRVFSACRAEVDALSGRRGWDKIEIGRSDLGGIKRVLFEALRMYPSSYLLSRQASVDTTLGGYGIPAGATVLYSHYGQQRDERLFSHADEFDPDRWLEPNRSEVTSAAFMPFGYGGYRCLGENVATIEATYCVAMMLGQWDFDLYDHSSPRVKATIALSPHDLEFVFSKRGEEG</sequence>